<dbReference type="InterPro" id="IPR043502">
    <property type="entry name" value="DNA/RNA_pol_sf"/>
</dbReference>
<dbReference type="Gene3D" id="3.30.420.10">
    <property type="entry name" value="Ribonuclease H-like superfamily/Ribonuclease H"/>
    <property type="match status" value="1"/>
</dbReference>
<keyword evidence="3" id="KW-0548">Nucleotidyltransferase</keyword>
<dbReference type="Proteomes" id="UP001153678">
    <property type="component" value="Unassembled WGS sequence"/>
</dbReference>
<evidence type="ECO:0000256" key="3">
    <source>
        <dbReference type="ARBA" id="ARBA00022695"/>
    </source>
</evidence>
<evidence type="ECO:0000313" key="7">
    <source>
        <dbReference type="Proteomes" id="UP001153678"/>
    </source>
</evidence>
<dbReference type="EC" id="2.7.7.7" evidence="1"/>
<name>A0A9W4STV2_9GLOM</name>
<sequence length="665" mass="76578">DIVAKNDDLKSLGLTAILEDALSNCQNIPFMAIDNEGQKAIVILLGIQVFFDILVPNGESPDNCETKVRGILSGSKVKTLKIEQIKAFPFRSYHTEKKTYLRIYTSGTGKRKTAMKAIQDNNYETASDDLYSFHRKVARENRIQLSGWSMLTLLRDRTLVFTWDIETQSQELDDPKSLKQICLINIETEPDSQRITIICGNQVNLLKAFVLCWRAFASDIQVGLTIQTMIGISLWKEPIILTYSNGCGRAKSENNFKKGKKKNTDEEETIWGSSEEIKKEKDFMGAIKIKITAEENFFFKVEKEVSLKFFLKKCGFDAKADMPYDEIWRIYSEAKEHPSSITGKKMHKVANYCIIDALRCQELLMKIRNLLGTYAFKRDMGIESRRPVTGLDFASLYPSLIMAYNLSPDKIILTHREADIAEKNGNILYKIEFPFNNRTDLFNKRVELKAHLAQLGKKKLQLAKIISSAKKRGKRILESLNSEYSFVCFDYDYFNSKQRALKIPDSGEYFSYVVVNNGHRYKEDGMKSTRKGDYIEFANIAKEFNIEIDISYYLEQTVGMCAHFINDDDSFQLFPSDKIMQIKDSDKSFKSNEICFPITKEDRWLFSKIISDQEGIADIVMGDYRFLQHHRHNVLINPTEDLSEKLLAHTKKRFEEVLLAPVLIR</sequence>
<dbReference type="InterPro" id="IPR023211">
    <property type="entry name" value="DNA_pol_palm_dom_sf"/>
</dbReference>
<dbReference type="GO" id="GO:0003887">
    <property type="term" value="F:DNA-directed DNA polymerase activity"/>
    <property type="evidence" value="ECO:0007669"/>
    <property type="project" value="UniProtKB-KW"/>
</dbReference>
<proteinExistence type="predicted"/>
<dbReference type="GO" id="GO:0003677">
    <property type="term" value="F:DNA binding"/>
    <property type="evidence" value="ECO:0007669"/>
    <property type="project" value="InterPro"/>
</dbReference>
<gene>
    <name evidence="6" type="ORF">FWILDA_LOCUS10043</name>
</gene>
<keyword evidence="4" id="KW-0239">DNA-directed DNA polymerase</keyword>
<dbReference type="OrthoDB" id="2386437at2759"/>
<evidence type="ECO:0000313" key="6">
    <source>
        <dbReference type="EMBL" id="CAI2181354.1"/>
    </source>
</evidence>
<feature type="non-terminal residue" evidence="6">
    <location>
        <position position="1"/>
    </location>
</feature>
<keyword evidence="7" id="KW-1185">Reference proteome</keyword>
<dbReference type="GO" id="GO:0000166">
    <property type="term" value="F:nucleotide binding"/>
    <property type="evidence" value="ECO:0007669"/>
    <property type="project" value="InterPro"/>
</dbReference>
<protein>
    <recommendedName>
        <fullName evidence="1">DNA-directed DNA polymerase</fullName>
        <ecNumber evidence="1">2.7.7.7</ecNumber>
    </recommendedName>
</protein>
<dbReference type="InterPro" id="IPR036397">
    <property type="entry name" value="RNaseH_sf"/>
</dbReference>
<feature type="domain" description="DNA-directed DNA polymerase family B multifunctional" evidence="5">
    <location>
        <begin position="386"/>
        <end position="503"/>
    </location>
</feature>
<accession>A0A9W4STV2</accession>
<evidence type="ECO:0000256" key="1">
    <source>
        <dbReference type="ARBA" id="ARBA00012417"/>
    </source>
</evidence>
<dbReference type="InterPro" id="IPR012337">
    <property type="entry name" value="RNaseH-like_sf"/>
</dbReference>
<dbReference type="SUPFAM" id="SSF53098">
    <property type="entry name" value="Ribonuclease H-like"/>
    <property type="match status" value="1"/>
</dbReference>
<dbReference type="AlphaFoldDB" id="A0A9W4STV2"/>
<dbReference type="Gene3D" id="3.90.1600.10">
    <property type="entry name" value="Palm domain of DNA polymerase"/>
    <property type="match status" value="1"/>
</dbReference>
<reference evidence="6" key="1">
    <citation type="submission" date="2022-08" db="EMBL/GenBank/DDBJ databases">
        <authorList>
            <person name="Kallberg Y."/>
            <person name="Tangrot J."/>
            <person name="Rosling A."/>
        </authorList>
    </citation>
    <scope>NUCLEOTIDE SEQUENCE</scope>
    <source>
        <strain evidence="6">Wild A</strain>
    </source>
</reference>
<keyword evidence="2" id="KW-0808">Transferase</keyword>
<dbReference type="EMBL" id="CAMKVN010002495">
    <property type="protein sequence ID" value="CAI2181354.1"/>
    <property type="molecule type" value="Genomic_DNA"/>
</dbReference>
<comment type="caution">
    <text evidence="6">The sequence shown here is derived from an EMBL/GenBank/DDBJ whole genome shotgun (WGS) entry which is preliminary data.</text>
</comment>
<organism evidence="6 7">
    <name type="scientific">Funneliformis geosporum</name>
    <dbReference type="NCBI Taxonomy" id="1117311"/>
    <lineage>
        <taxon>Eukaryota</taxon>
        <taxon>Fungi</taxon>
        <taxon>Fungi incertae sedis</taxon>
        <taxon>Mucoromycota</taxon>
        <taxon>Glomeromycotina</taxon>
        <taxon>Glomeromycetes</taxon>
        <taxon>Glomerales</taxon>
        <taxon>Glomeraceae</taxon>
        <taxon>Funneliformis</taxon>
    </lineage>
</organism>
<dbReference type="Pfam" id="PF00136">
    <property type="entry name" value="DNA_pol_B"/>
    <property type="match status" value="1"/>
</dbReference>
<evidence type="ECO:0000256" key="2">
    <source>
        <dbReference type="ARBA" id="ARBA00022679"/>
    </source>
</evidence>
<evidence type="ECO:0000259" key="5">
    <source>
        <dbReference type="Pfam" id="PF00136"/>
    </source>
</evidence>
<dbReference type="InterPro" id="IPR006134">
    <property type="entry name" value="DNA-dir_DNA_pol_B_multi_dom"/>
</dbReference>
<evidence type="ECO:0000256" key="4">
    <source>
        <dbReference type="ARBA" id="ARBA00022932"/>
    </source>
</evidence>
<dbReference type="SUPFAM" id="SSF56672">
    <property type="entry name" value="DNA/RNA polymerases"/>
    <property type="match status" value="1"/>
</dbReference>